<comment type="caution">
    <text evidence="1">The sequence shown here is derived from an EMBL/GenBank/DDBJ whole genome shotgun (WGS) entry which is preliminary data.</text>
</comment>
<dbReference type="AlphaFoldDB" id="A0AAN8XKN6"/>
<gene>
    <name evidence="1" type="ORF">SK128_002808</name>
</gene>
<keyword evidence="2" id="KW-1185">Reference proteome</keyword>
<dbReference type="Proteomes" id="UP001381693">
    <property type="component" value="Unassembled WGS sequence"/>
</dbReference>
<sequence>MKPIWVSDFISVKNHYQCLNSSFDDDCPTMESVRQYNSISSPTTILPPPPLNSTFATPAVIADKQLPGCLTPLQHQQLLGGKMMQGEAPCNTSICKEIQWEK</sequence>
<accession>A0AAN8XKN6</accession>
<proteinExistence type="predicted"/>
<evidence type="ECO:0000313" key="1">
    <source>
        <dbReference type="EMBL" id="KAK7086217.1"/>
    </source>
</evidence>
<protein>
    <submittedName>
        <fullName evidence="1">Uncharacterized protein</fullName>
    </submittedName>
</protein>
<dbReference type="EMBL" id="JAXCGZ010000295">
    <property type="protein sequence ID" value="KAK7086217.1"/>
    <property type="molecule type" value="Genomic_DNA"/>
</dbReference>
<reference evidence="1 2" key="1">
    <citation type="submission" date="2023-11" db="EMBL/GenBank/DDBJ databases">
        <title>Halocaridina rubra genome assembly.</title>
        <authorList>
            <person name="Smith C."/>
        </authorList>
    </citation>
    <scope>NUCLEOTIDE SEQUENCE [LARGE SCALE GENOMIC DNA]</scope>
    <source>
        <strain evidence="1">EP-1</strain>
        <tissue evidence="1">Whole</tissue>
    </source>
</reference>
<organism evidence="1 2">
    <name type="scientific">Halocaridina rubra</name>
    <name type="common">Hawaiian red shrimp</name>
    <dbReference type="NCBI Taxonomy" id="373956"/>
    <lineage>
        <taxon>Eukaryota</taxon>
        <taxon>Metazoa</taxon>
        <taxon>Ecdysozoa</taxon>
        <taxon>Arthropoda</taxon>
        <taxon>Crustacea</taxon>
        <taxon>Multicrustacea</taxon>
        <taxon>Malacostraca</taxon>
        <taxon>Eumalacostraca</taxon>
        <taxon>Eucarida</taxon>
        <taxon>Decapoda</taxon>
        <taxon>Pleocyemata</taxon>
        <taxon>Caridea</taxon>
        <taxon>Atyoidea</taxon>
        <taxon>Atyidae</taxon>
        <taxon>Halocaridina</taxon>
    </lineage>
</organism>
<name>A0AAN8XKN6_HALRR</name>
<evidence type="ECO:0000313" key="2">
    <source>
        <dbReference type="Proteomes" id="UP001381693"/>
    </source>
</evidence>